<dbReference type="InterPro" id="IPR036291">
    <property type="entry name" value="NAD(P)-bd_dom_sf"/>
</dbReference>
<reference evidence="1" key="3">
    <citation type="submission" date="2023-05" db="EMBL/GenBank/DDBJ databases">
        <authorList>
            <person name="Smith C.H."/>
        </authorList>
    </citation>
    <scope>NUCLEOTIDE SEQUENCE</scope>
    <source>
        <strain evidence="1">CHS0354</strain>
        <tissue evidence="1">Mantle</tissue>
    </source>
</reference>
<gene>
    <name evidence="1" type="ORF">CHS0354_005208</name>
</gene>
<organism evidence="1 2">
    <name type="scientific">Potamilus streckersoni</name>
    <dbReference type="NCBI Taxonomy" id="2493646"/>
    <lineage>
        <taxon>Eukaryota</taxon>
        <taxon>Metazoa</taxon>
        <taxon>Spiralia</taxon>
        <taxon>Lophotrochozoa</taxon>
        <taxon>Mollusca</taxon>
        <taxon>Bivalvia</taxon>
        <taxon>Autobranchia</taxon>
        <taxon>Heteroconchia</taxon>
        <taxon>Palaeoheterodonta</taxon>
        <taxon>Unionida</taxon>
        <taxon>Unionoidea</taxon>
        <taxon>Unionidae</taxon>
        <taxon>Ambleminae</taxon>
        <taxon>Lampsilini</taxon>
        <taxon>Potamilus</taxon>
    </lineage>
</organism>
<reference evidence="1" key="2">
    <citation type="journal article" date="2021" name="Genome Biol. Evol.">
        <title>Developing a high-quality reference genome for a parasitic bivalve with doubly uniparental inheritance (Bivalvia: Unionida).</title>
        <authorList>
            <person name="Smith C.H."/>
        </authorList>
    </citation>
    <scope>NUCLEOTIDE SEQUENCE</scope>
    <source>
        <strain evidence="1">CHS0354</strain>
        <tissue evidence="1">Mantle</tissue>
    </source>
</reference>
<dbReference type="PANTHER" id="PTHR44147">
    <property type="entry name" value="DEHYDROGENASE/REDUCTASE SDR FAMILY MEMBER 1"/>
    <property type="match status" value="1"/>
</dbReference>
<sequence>MLFTWNKWEEMNSKPLAGLVCLVTGATRGIGKGIAVQLGEKGATVYITGRNLETPKRSVGGSLKDTAHIIESRGGQCIPVQCDHSKDADVQRLFEQIQREQDGRLDLLVNNAYSGVGDIMKNSGICFWEQPLSMWDDVNTVGLRNHYVCAVLAAKMMVPRKMGLIVNISSAGGLTYLFNVPYGIGKEACDRMAADCAVELRKHKVAFVSLWPGPVKTEMVTQALFQDDRDETKARRSIFETSESAEFAGMCIVELLRDPNIMKKSGKILLTHSLGKEYRIKDLDGYKPLNIRQMNQIVQKFPVWLNWLAWIIPDSWSIPTWVLAMKGNKMY</sequence>
<dbReference type="AlphaFoldDB" id="A0AAE0S3L5"/>
<dbReference type="Proteomes" id="UP001195483">
    <property type="component" value="Unassembled WGS sequence"/>
</dbReference>
<reference evidence="1" key="1">
    <citation type="journal article" date="2021" name="Genome Biol. Evol.">
        <title>A High-Quality Reference Genome for a Parasitic Bivalve with Doubly Uniparental Inheritance (Bivalvia: Unionida).</title>
        <authorList>
            <person name="Smith C.H."/>
        </authorList>
    </citation>
    <scope>NUCLEOTIDE SEQUENCE</scope>
    <source>
        <strain evidence="1">CHS0354</strain>
    </source>
</reference>
<keyword evidence="2" id="KW-1185">Reference proteome</keyword>
<name>A0AAE0S3L5_9BIVA</name>
<dbReference type="PANTHER" id="PTHR44147:SF2">
    <property type="entry name" value="DEHYDROGENASE_REDUCTASE SDR FAMILY MEMBER 1"/>
    <property type="match status" value="1"/>
</dbReference>
<evidence type="ECO:0008006" key="3">
    <source>
        <dbReference type="Google" id="ProtNLM"/>
    </source>
</evidence>
<evidence type="ECO:0000313" key="2">
    <source>
        <dbReference type="Proteomes" id="UP001195483"/>
    </source>
</evidence>
<dbReference type="PRINTS" id="PR00081">
    <property type="entry name" value="GDHRDH"/>
</dbReference>
<dbReference type="SUPFAM" id="SSF51735">
    <property type="entry name" value="NAD(P)-binding Rossmann-fold domains"/>
    <property type="match status" value="1"/>
</dbReference>
<accession>A0AAE0S3L5</accession>
<comment type="caution">
    <text evidence="1">The sequence shown here is derived from an EMBL/GenBank/DDBJ whole genome shotgun (WGS) entry which is preliminary data.</text>
</comment>
<dbReference type="EMBL" id="JAEAOA010000372">
    <property type="protein sequence ID" value="KAK3584615.1"/>
    <property type="molecule type" value="Genomic_DNA"/>
</dbReference>
<evidence type="ECO:0000313" key="1">
    <source>
        <dbReference type="EMBL" id="KAK3584615.1"/>
    </source>
</evidence>
<dbReference type="InterPro" id="IPR002347">
    <property type="entry name" value="SDR_fam"/>
</dbReference>
<protein>
    <recommendedName>
        <fullName evidence="3">Dehydrogenase/reductase SDR family member 1</fullName>
    </recommendedName>
</protein>
<dbReference type="Pfam" id="PF00106">
    <property type="entry name" value="adh_short"/>
    <property type="match status" value="1"/>
</dbReference>
<proteinExistence type="predicted"/>
<dbReference type="Gene3D" id="3.40.50.720">
    <property type="entry name" value="NAD(P)-binding Rossmann-like Domain"/>
    <property type="match status" value="1"/>
</dbReference>